<dbReference type="Gene3D" id="3.90.550.10">
    <property type="entry name" value="Spore Coat Polysaccharide Biosynthesis Protein SpsA, Chain A"/>
    <property type="match status" value="1"/>
</dbReference>
<keyword evidence="1" id="KW-0328">Glycosyltransferase</keyword>
<dbReference type="AlphaFoldDB" id="A0A1G9WHZ4"/>
<dbReference type="InterPro" id="IPR001173">
    <property type="entry name" value="Glyco_trans_2-like"/>
</dbReference>
<dbReference type="EMBL" id="FNHZ01000003">
    <property type="protein sequence ID" value="SDM84202.1"/>
    <property type="molecule type" value="Genomic_DNA"/>
</dbReference>
<dbReference type="OrthoDB" id="9807674at2"/>
<dbReference type="GO" id="GO:0016757">
    <property type="term" value="F:glycosyltransferase activity"/>
    <property type="evidence" value="ECO:0007669"/>
    <property type="project" value="UniProtKB-KW"/>
</dbReference>
<reference evidence="5" key="1">
    <citation type="submission" date="2016-10" db="EMBL/GenBank/DDBJ databases">
        <authorList>
            <person name="Varghese N."/>
            <person name="Submissions S."/>
        </authorList>
    </citation>
    <scope>NUCLEOTIDE SEQUENCE [LARGE SCALE GENOMIC DNA]</scope>
    <source>
        <strain evidence="5">M83</strain>
    </source>
</reference>
<name>A0A1G9WHZ4_9FIRM</name>
<accession>A0A1G9WHZ4</accession>
<keyword evidence="2 4" id="KW-0808">Transferase</keyword>
<evidence type="ECO:0000313" key="5">
    <source>
        <dbReference type="Proteomes" id="UP000187651"/>
    </source>
</evidence>
<keyword evidence="5" id="KW-1185">Reference proteome</keyword>
<gene>
    <name evidence="4" type="ORF">SAMN05216544_1221</name>
</gene>
<dbReference type="SUPFAM" id="SSF53448">
    <property type="entry name" value="Nucleotide-diphospho-sugar transferases"/>
    <property type="match status" value="1"/>
</dbReference>
<dbReference type="CDD" id="cd00761">
    <property type="entry name" value="Glyco_tranf_GTA_type"/>
    <property type="match status" value="1"/>
</dbReference>
<feature type="domain" description="Glycosyltransferase 2-like" evidence="3">
    <location>
        <begin position="4"/>
        <end position="165"/>
    </location>
</feature>
<dbReference type="InterPro" id="IPR029044">
    <property type="entry name" value="Nucleotide-diphossugar_trans"/>
</dbReference>
<proteinExistence type="predicted"/>
<dbReference type="Proteomes" id="UP000187651">
    <property type="component" value="Unassembled WGS sequence"/>
</dbReference>
<sequence>MQVSIIVPVYNTSKYLRRCADHLVGQSLTDIEIIFINDGSTDDSLEILEEYKRAYPDKVKVVSKKNGGQATARNLGITLATGDYIAFADSDDFVEEDMFKTMYESAIKNDADYVECYFHFIEDKNGDYKELKTRGEVRAHKDNKDMFINPQVSPWNKLYKASILKENNIKFPEGLIYEDTAFFIKTIPFIKTSNYVSDPFVHYFLRVGSTMNSKSLKAQQKTGDIILVLKDIIDFYKDKGFYEEYKKELEYFISKILLCSNISRIGRVTDKKLKKKLIRDSFYNLENWFPEYKKNPYYQGKLKTYINFISPYNAGLISLVLARLMRG</sequence>
<evidence type="ECO:0000256" key="2">
    <source>
        <dbReference type="ARBA" id="ARBA00022679"/>
    </source>
</evidence>
<evidence type="ECO:0000256" key="1">
    <source>
        <dbReference type="ARBA" id="ARBA00022676"/>
    </source>
</evidence>
<evidence type="ECO:0000313" key="4">
    <source>
        <dbReference type="EMBL" id="SDM84202.1"/>
    </source>
</evidence>
<dbReference type="PANTHER" id="PTHR22916:SF51">
    <property type="entry name" value="GLYCOSYLTRANSFERASE EPSH-RELATED"/>
    <property type="match status" value="1"/>
</dbReference>
<protein>
    <submittedName>
        <fullName evidence="4">Glycosyltransferase involved in cell wall bisynthesis</fullName>
    </submittedName>
</protein>
<dbReference type="PANTHER" id="PTHR22916">
    <property type="entry name" value="GLYCOSYLTRANSFERASE"/>
    <property type="match status" value="1"/>
</dbReference>
<dbReference type="RefSeq" id="WP_074521395.1">
    <property type="nucleotide sequence ID" value="NZ_FNHZ01000003.1"/>
</dbReference>
<dbReference type="Pfam" id="PF00535">
    <property type="entry name" value="Glycos_transf_2"/>
    <property type="match status" value="1"/>
</dbReference>
<evidence type="ECO:0000259" key="3">
    <source>
        <dbReference type="Pfam" id="PF00535"/>
    </source>
</evidence>
<organism evidence="4 5">
    <name type="scientific">Lachnospira pectinoschiza</name>
    <dbReference type="NCBI Taxonomy" id="28052"/>
    <lineage>
        <taxon>Bacteria</taxon>
        <taxon>Bacillati</taxon>
        <taxon>Bacillota</taxon>
        <taxon>Clostridia</taxon>
        <taxon>Lachnospirales</taxon>
        <taxon>Lachnospiraceae</taxon>
        <taxon>Lachnospira</taxon>
    </lineage>
</organism>